<dbReference type="EMBL" id="PJQY01001408">
    <property type="protein sequence ID" value="PQQ02785.1"/>
    <property type="molecule type" value="Genomic_DNA"/>
</dbReference>
<evidence type="ECO:0000313" key="2">
    <source>
        <dbReference type="Proteomes" id="UP000250321"/>
    </source>
</evidence>
<comment type="caution">
    <text evidence="1">The sequence shown here is derived from an EMBL/GenBank/DDBJ whole genome shotgun (WGS) entry which is preliminary data.</text>
</comment>
<keyword evidence="2" id="KW-1185">Reference proteome</keyword>
<gene>
    <name evidence="1" type="ORF">Pyn_13238</name>
</gene>
<proteinExistence type="predicted"/>
<accession>A0A314Y423</accession>
<protein>
    <submittedName>
        <fullName evidence="1">Uncharacterized protein</fullName>
    </submittedName>
</protein>
<evidence type="ECO:0000313" key="1">
    <source>
        <dbReference type="EMBL" id="PQQ02785.1"/>
    </source>
</evidence>
<reference evidence="1 2" key="1">
    <citation type="submission" date="2018-02" db="EMBL/GenBank/DDBJ databases">
        <title>Draft genome of wild Prunus yedoensis var. nudiflora.</title>
        <authorList>
            <person name="Baek S."/>
            <person name="Kim J.-H."/>
            <person name="Choi K."/>
            <person name="Kim G.-B."/>
            <person name="Cho A."/>
            <person name="Jang H."/>
            <person name="Shin C.-H."/>
            <person name="Yu H.-J."/>
            <person name="Mun J.-H."/>
        </authorList>
    </citation>
    <scope>NUCLEOTIDE SEQUENCE [LARGE SCALE GENOMIC DNA]</scope>
    <source>
        <strain evidence="2">cv. Jeju island</strain>
        <tissue evidence="1">Leaf</tissue>
    </source>
</reference>
<sequence>MDDGFNPMVLNTLINCLTGKVPFSILPRLTTSANANEGTRVQVALKGEISSSHSLGLLTNVAGDVKMLVAPNKSVNSRNMRPQSWY</sequence>
<dbReference type="Proteomes" id="UP000250321">
    <property type="component" value="Unassembled WGS sequence"/>
</dbReference>
<organism evidence="1 2">
    <name type="scientific">Prunus yedoensis var. nudiflora</name>
    <dbReference type="NCBI Taxonomy" id="2094558"/>
    <lineage>
        <taxon>Eukaryota</taxon>
        <taxon>Viridiplantae</taxon>
        <taxon>Streptophyta</taxon>
        <taxon>Embryophyta</taxon>
        <taxon>Tracheophyta</taxon>
        <taxon>Spermatophyta</taxon>
        <taxon>Magnoliopsida</taxon>
        <taxon>eudicotyledons</taxon>
        <taxon>Gunneridae</taxon>
        <taxon>Pentapetalae</taxon>
        <taxon>rosids</taxon>
        <taxon>fabids</taxon>
        <taxon>Rosales</taxon>
        <taxon>Rosaceae</taxon>
        <taxon>Amygdaloideae</taxon>
        <taxon>Amygdaleae</taxon>
        <taxon>Prunus</taxon>
    </lineage>
</organism>
<dbReference type="AlphaFoldDB" id="A0A314Y423"/>
<name>A0A314Y423_PRUYE</name>